<dbReference type="Pfam" id="PF07690">
    <property type="entry name" value="MFS_1"/>
    <property type="match status" value="1"/>
</dbReference>
<dbReference type="GO" id="GO:0005886">
    <property type="term" value="C:plasma membrane"/>
    <property type="evidence" value="ECO:0007669"/>
    <property type="project" value="UniProtKB-SubCell"/>
</dbReference>
<dbReference type="AlphaFoldDB" id="A0A516GTA6"/>
<dbReference type="PROSITE" id="PS00216">
    <property type="entry name" value="SUGAR_TRANSPORT_1"/>
    <property type="match status" value="1"/>
</dbReference>
<evidence type="ECO:0000313" key="11">
    <source>
        <dbReference type="Proteomes" id="UP000319209"/>
    </source>
</evidence>
<evidence type="ECO:0000259" key="9">
    <source>
        <dbReference type="PROSITE" id="PS50850"/>
    </source>
</evidence>
<dbReference type="InterPro" id="IPR036259">
    <property type="entry name" value="MFS_trans_sf"/>
</dbReference>
<feature type="transmembrane region" description="Helical" evidence="8">
    <location>
        <begin position="137"/>
        <end position="159"/>
    </location>
</feature>
<dbReference type="PANTHER" id="PTHR23502">
    <property type="entry name" value="MAJOR FACILITATOR SUPERFAMILY"/>
    <property type="match status" value="1"/>
</dbReference>
<dbReference type="EMBL" id="CP041637">
    <property type="protein sequence ID" value="QDO94753.1"/>
    <property type="molecule type" value="Genomic_DNA"/>
</dbReference>
<evidence type="ECO:0000256" key="7">
    <source>
        <dbReference type="ARBA" id="ARBA00023136"/>
    </source>
</evidence>
<dbReference type="OrthoDB" id="9800416at2"/>
<dbReference type="PANTHER" id="PTHR23502:SF132">
    <property type="entry name" value="POLYAMINE TRANSPORTER 2-RELATED"/>
    <property type="match status" value="1"/>
</dbReference>
<protein>
    <submittedName>
        <fullName evidence="10">Multidrug effflux MFS transporter</fullName>
    </submittedName>
</protein>
<organism evidence="10 11">
    <name type="scientific">Formosa sediminum</name>
    <dbReference type="NCBI Taxonomy" id="2594004"/>
    <lineage>
        <taxon>Bacteria</taxon>
        <taxon>Pseudomonadati</taxon>
        <taxon>Bacteroidota</taxon>
        <taxon>Flavobacteriia</taxon>
        <taxon>Flavobacteriales</taxon>
        <taxon>Flavobacteriaceae</taxon>
        <taxon>Formosa</taxon>
    </lineage>
</organism>
<keyword evidence="11" id="KW-1185">Reference proteome</keyword>
<feature type="transmembrane region" description="Helical" evidence="8">
    <location>
        <begin position="342"/>
        <end position="367"/>
    </location>
</feature>
<evidence type="ECO:0000313" key="10">
    <source>
        <dbReference type="EMBL" id="QDO94753.1"/>
    </source>
</evidence>
<feature type="transmembrane region" description="Helical" evidence="8">
    <location>
        <begin position="79"/>
        <end position="98"/>
    </location>
</feature>
<evidence type="ECO:0000256" key="6">
    <source>
        <dbReference type="ARBA" id="ARBA00022989"/>
    </source>
</evidence>
<sequence>MQKDKKKNHFEFIALMASLMSIVALSIDALLPAFPDIGIAIGNQNSTDLQSLVTMIFLGFGIGQLILGPLSDSFGRKPLMYVGFSIFIIASIICINAKSLELMLVGRILQGIGLAAPRTICISIIRDSHRGNYMARMMSFVTAFFILVPVIAPALGQFILNHFNWQTIFYTQLFFAIVVSIWFWKRQPETLHPEFKIPFNKHVFINGFSELIRYKEAMIFTVLSGFITGSFMVYLSSAHHIFIDQYKIGEQFPYVFAGLAISIGISTLLNGTLVVRFGMRRLAFTSLAAFSLISTTYMVLFWNTSNPSLYVLVPFLAAQFFTLGFLFGNLRAIAMEPIGHIAGIGAALTGFIATVVAIPIATFIGSYVTHTALPLFTGFSVCGSLGLFTFIYLKRQRLFRKFNLKRS</sequence>
<keyword evidence="5 8" id="KW-0812">Transmembrane</keyword>
<evidence type="ECO:0000256" key="8">
    <source>
        <dbReference type="SAM" id="Phobius"/>
    </source>
</evidence>
<dbReference type="CDD" id="cd17320">
    <property type="entry name" value="MFS_MdfA_MDR_like"/>
    <property type="match status" value="1"/>
</dbReference>
<feature type="transmembrane region" description="Helical" evidence="8">
    <location>
        <begin position="254"/>
        <end position="275"/>
    </location>
</feature>
<feature type="transmembrane region" description="Helical" evidence="8">
    <location>
        <begin position="308"/>
        <end position="330"/>
    </location>
</feature>
<reference evidence="10 11" key="1">
    <citation type="submission" date="2019-07" db="EMBL/GenBank/DDBJ databases">
        <title>Genome sequencing for Formosa sp. PS13.</title>
        <authorList>
            <person name="Park S.-J."/>
        </authorList>
    </citation>
    <scope>NUCLEOTIDE SEQUENCE [LARGE SCALE GENOMIC DNA]</scope>
    <source>
        <strain evidence="10 11">PS13</strain>
    </source>
</reference>
<proteinExistence type="inferred from homology"/>
<keyword evidence="4" id="KW-1003">Cell membrane</keyword>
<feature type="domain" description="Major facilitator superfamily (MFS) profile" evidence="9">
    <location>
        <begin position="12"/>
        <end position="398"/>
    </location>
</feature>
<dbReference type="GO" id="GO:1990961">
    <property type="term" value="P:xenobiotic detoxification by transmembrane export across the plasma membrane"/>
    <property type="evidence" value="ECO:0007669"/>
    <property type="project" value="InterPro"/>
</dbReference>
<feature type="transmembrane region" description="Helical" evidence="8">
    <location>
        <begin position="12"/>
        <end position="34"/>
    </location>
</feature>
<evidence type="ECO:0000256" key="1">
    <source>
        <dbReference type="ARBA" id="ARBA00004651"/>
    </source>
</evidence>
<dbReference type="InterPro" id="IPR011701">
    <property type="entry name" value="MFS"/>
</dbReference>
<keyword evidence="7 8" id="KW-0472">Membrane</keyword>
<dbReference type="PROSITE" id="PS50850">
    <property type="entry name" value="MFS"/>
    <property type="match status" value="1"/>
</dbReference>
<comment type="subcellular location">
    <subcellularLocation>
        <location evidence="1">Cell membrane</location>
        <topology evidence="1">Multi-pass membrane protein</topology>
    </subcellularLocation>
</comment>
<comment type="similarity">
    <text evidence="2">Belongs to the major facilitator superfamily. Bcr/CmlA family.</text>
</comment>
<evidence type="ECO:0000256" key="4">
    <source>
        <dbReference type="ARBA" id="ARBA00022475"/>
    </source>
</evidence>
<name>A0A516GTA6_9FLAO</name>
<feature type="transmembrane region" description="Helical" evidence="8">
    <location>
        <begin position="282"/>
        <end position="302"/>
    </location>
</feature>
<feature type="transmembrane region" description="Helical" evidence="8">
    <location>
        <begin position="49"/>
        <end position="67"/>
    </location>
</feature>
<dbReference type="NCBIfam" id="TIGR00710">
    <property type="entry name" value="efflux_Bcr_CflA"/>
    <property type="match status" value="1"/>
</dbReference>
<dbReference type="InterPro" id="IPR004812">
    <property type="entry name" value="Efflux_drug-R_Bcr/CmlA"/>
</dbReference>
<feature type="transmembrane region" description="Helical" evidence="8">
    <location>
        <begin position="165"/>
        <end position="184"/>
    </location>
</feature>
<gene>
    <name evidence="10" type="ORF">FNB79_12530</name>
</gene>
<dbReference type="Proteomes" id="UP000319209">
    <property type="component" value="Chromosome"/>
</dbReference>
<dbReference type="SUPFAM" id="SSF103473">
    <property type="entry name" value="MFS general substrate transporter"/>
    <property type="match status" value="1"/>
</dbReference>
<dbReference type="InterPro" id="IPR005829">
    <property type="entry name" value="Sugar_transporter_CS"/>
</dbReference>
<feature type="transmembrane region" description="Helical" evidence="8">
    <location>
        <begin position="373"/>
        <end position="393"/>
    </location>
</feature>
<keyword evidence="3" id="KW-0813">Transport</keyword>
<evidence type="ECO:0000256" key="2">
    <source>
        <dbReference type="ARBA" id="ARBA00006236"/>
    </source>
</evidence>
<feature type="transmembrane region" description="Helical" evidence="8">
    <location>
        <begin position="217"/>
        <end position="242"/>
    </location>
</feature>
<evidence type="ECO:0000256" key="5">
    <source>
        <dbReference type="ARBA" id="ARBA00022692"/>
    </source>
</evidence>
<keyword evidence="6 8" id="KW-1133">Transmembrane helix</keyword>
<feature type="transmembrane region" description="Helical" evidence="8">
    <location>
        <begin position="104"/>
        <end position="125"/>
    </location>
</feature>
<dbReference type="InterPro" id="IPR020846">
    <property type="entry name" value="MFS_dom"/>
</dbReference>
<dbReference type="KEGG" id="fop:FNB79_12530"/>
<dbReference type="RefSeq" id="WP_143381628.1">
    <property type="nucleotide sequence ID" value="NZ_CP041637.1"/>
</dbReference>
<accession>A0A516GTA6</accession>
<evidence type="ECO:0000256" key="3">
    <source>
        <dbReference type="ARBA" id="ARBA00022448"/>
    </source>
</evidence>
<dbReference type="GO" id="GO:0042910">
    <property type="term" value="F:xenobiotic transmembrane transporter activity"/>
    <property type="evidence" value="ECO:0007669"/>
    <property type="project" value="InterPro"/>
</dbReference>
<dbReference type="Gene3D" id="1.20.1720.10">
    <property type="entry name" value="Multidrug resistance protein D"/>
    <property type="match status" value="1"/>
</dbReference>